<keyword evidence="1" id="KW-0732">Signal</keyword>
<sequence>MKKSIAFLFLLALVTSCGSGKFVIKNIDNSVRKLQTVDGHFDLKEYATDDLYGYNMEYPINLGYDNERNNPRNVDYFFKALAGPNGEPITWKKIEVCCPYESKKSTTGAGTLEIYEVSFGTSSLRLYVNLFEKGKLLCPKGLTIKK</sequence>
<feature type="signal peptide" evidence="1">
    <location>
        <begin position="1"/>
        <end position="19"/>
    </location>
</feature>
<proteinExistence type="predicted"/>
<dbReference type="AlphaFoldDB" id="A0A1M5EQ96"/>
<reference evidence="2 3" key="1">
    <citation type="submission" date="2016-11" db="EMBL/GenBank/DDBJ databases">
        <authorList>
            <person name="Jaros S."/>
            <person name="Januszkiewicz K."/>
            <person name="Wedrychowicz H."/>
        </authorList>
    </citation>
    <scope>NUCLEOTIDE SEQUENCE [LARGE SCALE GENOMIC DNA]</scope>
    <source>
        <strain evidence="2 3">DSM 25660</strain>
    </source>
</reference>
<evidence type="ECO:0000256" key="1">
    <source>
        <dbReference type="SAM" id="SignalP"/>
    </source>
</evidence>
<keyword evidence="3" id="KW-1185">Reference proteome</keyword>
<organism evidence="2 3">
    <name type="scientific">Flavobacterium fontis</name>
    <dbReference type="NCBI Taxonomy" id="1124188"/>
    <lineage>
        <taxon>Bacteria</taxon>
        <taxon>Pseudomonadati</taxon>
        <taxon>Bacteroidota</taxon>
        <taxon>Flavobacteriia</taxon>
        <taxon>Flavobacteriales</taxon>
        <taxon>Flavobacteriaceae</taxon>
        <taxon>Flavobacterium</taxon>
    </lineage>
</organism>
<accession>A0A1M5EQ96</accession>
<dbReference type="Proteomes" id="UP000184147">
    <property type="component" value="Unassembled WGS sequence"/>
</dbReference>
<dbReference type="RefSeq" id="WP_073365315.1">
    <property type="nucleotide sequence ID" value="NZ_FQVQ01000021.1"/>
</dbReference>
<dbReference type="EMBL" id="FQVQ01000021">
    <property type="protein sequence ID" value="SHF81415.1"/>
    <property type="molecule type" value="Genomic_DNA"/>
</dbReference>
<name>A0A1M5EQ96_9FLAO</name>
<feature type="chain" id="PRO_5012815906" description="2-dehydro-3-deoxyphosphooctonate aldolase" evidence="1">
    <location>
        <begin position="20"/>
        <end position="146"/>
    </location>
</feature>
<dbReference type="OrthoDB" id="5522619at2"/>
<evidence type="ECO:0000313" key="3">
    <source>
        <dbReference type="Proteomes" id="UP000184147"/>
    </source>
</evidence>
<protein>
    <recommendedName>
        <fullName evidence="4">2-dehydro-3-deoxyphosphooctonate aldolase</fullName>
    </recommendedName>
</protein>
<evidence type="ECO:0000313" key="2">
    <source>
        <dbReference type="EMBL" id="SHF81415.1"/>
    </source>
</evidence>
<evidence type="ECO:0008006" key="4">
    <source>
        <dbReference type="Google" id="ProtNLM"/>
    </source>
</evidence>
<dbReference type="PROSITE" id="PS51257">
    <property type="entry name" value="PROKAR_LIPOPROTEIN"/>
    <property type="match status" value="1"/>
</dbReference>
<gene>
    <name evidence="2" type="ORF">SAMN05444377_1214</name>
</gene>
<dbReference type="STRING" id="1124188.SAMN05444377_1214"/>